<dbReference type="AlphaFoldDB" id="A0A8T3BLR8"/>
<sequence length="112" mass="13053">MLPNWFAKKEQESLLSVLRLSNLLAEFTDQRNQVQWLSLFLKGLKILIYDSYHKKNKGSNAYCSHEICKEKLLCMDTERRSEPYENASRHFLLGIAAQYCSVLDDVVALIRL</sequence>
<evidence type="ECO:0000313" key="2">
    <source>
        <dbReference type="Proteomes" id="UP000829196"/>
    </source>
</evidence>
<name>A0A8T3BLR8_DENNO</name>
<dbReference type="EMBL" id="JAGYWB010000009">
    <property type="protein sequence ID" value="KAI0512128.1"/>
    <property type="molecule type" value="Genomic_DNA"/>
</dbReference>
<gene>
    <name evidence="1" type="ORF">KFK09_012764</name>
</gene>
<comment type="caution">
    <text evidence="1">The sequence shown here is derived from an EMBL/GenBank/DDBJ whole genome shotgun (WGS) entry which is preliminary data.</text>
</comment>
<keyword evidence="2" id="KW-1185">Reference proteome</keyword>
<dbReference type="Proteomes" id="UP000829196">
    <property type="component" value="Unassembled WGS sequence"/>
</dbReference>
<accession>A0A8T3BLR8</accession>
<dbReference type="OrthoDB" id="10654835at2759"/>
<proteinExistence type="predicted"/>
<evidence type="ECO:0000313" key="1">
    <source>
        <dbReference type="EMBL" id="KAI0512128.1"/>
    </source>
</evidence>
<organism evidence="1 2">
    <name type="scientific">Dendrobium nobile</name>
    <name type="common">Orchid</name>
    <dbReference type="NCBI Taxonomy" id="94219"/>
    <lineage>
        <taxon>Eukaryota</taxon>
        <taxon>Viridiplantae</taxon>
        <taxon>Streptophyta</taxon>
        <taxon>Embryophyta</taxon>
        <taxon>Tracheophyta</taxon>
        <taxon>Spermatophyta</taxon>
        <taxon>Magnoliopsida</taxon>
        <taxon>Liliopsida</taxon>
        <taxon>Asparagales</taxon>
        <taxon>Orchidaceae</taxon>
        <taxon>Epidendroideae</taxon>
        <taxon>Malaxideae</taxon>
        <taxon>Dendrobiinae</taxon>
        <taxon>Dendrobium</taxon>
    </lineage>
</organism>
<protein>
    <submittedName>
        <fullName evidence="1">Uncharacterized protein</fullName>
    </submittedName>
</protein>
<reference evidence="1" key="1">
    <citation type="journal article" date="2022" name="Front. Genet.">
        <title>Chromosome-Scale Assembly of the Dendrobium nobile Genome Provides Insights Into the Molecular Mechanism of the Biosynthesis of the Medicinal Active Ingredient of Dendrobium.</title>
        <authorList>
            <person name="Xu Q."/>
            <person name="Niu S.-C."/>
            <person name="Li K.-L."/>
            <person name="Zheng P.-J."/>
            <person name="Zhang X.-J."/>
            <person name="Jia Y."/>
            <person name="Liu Y."/>
            <person name="Niu Y.-X."/>
            <person name="Yu L.-H."/>
            <person name="Chen D.-F."/>
            <person name="Zhang G.-Q."/>
        </authorList>
    </citation>
    <scope>NUCLEOTIDE SEQUENCE</scope>
    <source>
        <tissue evidence="1">Leaf</tissue>
    </source>
</reference>